<dbReference type="AlphaFoldDB" id="A0AAQ3JWU2"/>
<keyword evidence="3" id="KW-1185">Reference proteome</keyword>
<accession>A0AAQ3JWU2</accession>
<dbReference type="EMBL" id="CP136891">
    <property type="protein sequence ID" value="WOK96629.1"/>
    <property type="molecule type" value="Genomic_DNA"/>
</dbReference>
<evidence type="ECO:0000256" key="1">
    <source>
        <dbReference type="SAM" id="MobiDB-lite"/>
    </source>
</evidence>
<reference evidence="2 3" key="1">
    <citation type="submission" date="2023-10" db="EMBL/GenBank/DDBJ databases">
        <title>Chromosome-scale genome assembly provides insights into flower coloration mechanisms of Canna indica.</title>
        <authorList>
            <person name="Li C."/>
        </authorList>
    </citation>
    <scope>NUCLEOTIDE SEQUENCE [LARGE SCALE GENOMIC DNA]</scope>
    <source>
        <tissue evidence="2">Flower</tissue>
    </source>
</reference>
<evidence type="ECO:0000313" key="2">
    <source>
        <dbReference type="EMBL" id="WOK96629.1"/>
    </source>
</evidence>
<organism evidence="2 3">
    <name type="scientific">Canna indica</name>
    <name type="common">Indian-shot</name>
    <dbReference type="NCBI Taxonomy" id="4628"/>
    <lineage>
        <taxon>Eukaryota</taxon>
        <taxon>Viridiplantae</taxon>
        <taxon>Streptophyta</taxon>
        <taxon>Embryophyta</taxon>
        <taxon>Tracheophyta</taxon>
        <taxon>Spermatophyta</taxon>
        <taxon>Magnoliopsida</taxon>
        <taxon>Liliopsida</taxon>
        <taxon>Zingiberales</taxon>
        <taxon>Cannaceae</taxon>
        <taxon>Canna</taxon>
    </lineage>
</organism>
<sequence>MDSASQAGLAGVDVDADREDEDGGEGEEDDGVDEDGDAAGLQRAELHQLPLAGDLEQQPRRQQHEEHHRYEHRPPVRHMFSPLPRSLLQGLGERKGRWGGGERYGGWERKQQKGEKEQQHHHHHLNHRASLPALGRCAQDDDSRRGGF</sequence>
<feature type="compositionally biased region" description="Basic and acidic residues" evidence="1">
    <location>
        <begin position="138"/>
        <end position="148"/>
    </location>
</feature>
<feature type="compositionally biased region" description="Basic and acidic residues" evidence="1">
    <location>
        <begin position="105"/>
        <end position="118"/>
    </location>
</feature>
<protein>
    <submittedName>
        <fullName evidence="2">Uncharacterized protein</fullName>
    </submittedName>
</protein>
<gene>
    <name evidence="2" type="ORF">Cni_G05336</name>
</gene>
<dbReference type="Proteomes" id="UP001327560">
    <property type="component" value="Chromosome 2"/>
</dbReference>
<proteinExistence type="predicted"/>
<evidence type="ECO:0000313" key="3">
    <source>
        <dbReference type="Proteomes" id="UP001327560"/>
    </source>
</evidence>
<feature type="region of interest" description="Disordered" evidence="1">
    <location>
        <begin position="1"/>
        <end position="148"/>
    </location>
</feature>
<feature type="compositionally biased region" description="Basic and acidic residues" evidence="1">
    <location>
        <begin position="57"/>
        <end position="74"/>
    </location>
</feature>
<name>A0AAQ3JWU2_9LILI</name>
<feature type="compositionally biased region" description="Acidic residues" evidence="1">
    <location>
        <begin position="14"/>
        <end position="37"/>
    </location>
</feature>